<gene>
    <name evidence="3" type="ORF">GCM10011354_03280</name>
</gene>
<name>A0A8J3AAN7_9ACTN</name>
<evidence type="ECO:0000256" key="2">
    <source>
        <dbReference type="HAMAP-Rule" id="MF_00758"/>
    </source>
</evidence>
<accession>A0A8J3AAN7</accession>
<organism evidence="3 4">
    <name type="scientific">Egicoccus halophilus</name>
    <dbReference type="NCBI Taxonomy" id="1670830"/>
    <lineage>
        <taxon>Bacteria</taxon>
        <taxon>Bacillati</taxon>
        <taxon>Actinomycetota</taxon>
        <taxon>Nitriliruptoria</taxon>
        <taxon>Egicoccales</taxon>
        <taxon>Egicoccaceae</taxon>
        <taxon>Egicoccus</taxon>
    </lineage>
</organism>
<dbReference type="PANTHER" id="PTHR30327:SF1">
    <property type="entry name" value="UPF0301 PROTEIN YQGE"/>
    <property type="match status" value="1"/>
</dbReference>
<dbReference type="Gene3D" id="3.40.1740.10">
    <property type="entry name" value="VC0467-like"/>
    <property type="match status" value="1"/>
</dbReference>
<dbReference type="InterPro" id="IPR003774">
    <property type="entry name" value="AlgH-like"/>
</dbReference>
<dbReference type="EMBL" id="BMHA01000001">
    <property type="protein sequence ID" value="GGI03287.1"/>
    <property type="molecule type" value="Genomic_DNA"/>
</dbReference>
<sequence length="186" mass="20097">MHDWQTGRLVVATPALDDPNFERAVVLVLDHDPDGALGVVLNRASDLTVDDAMLPGWRDLVASPPVVFGGGPVEPNAIVALGRATAAVPADEGLSPRLDRIRLVDLDTDPVLAAVELERVRVFAGYAGWGPGQLELEVDAGAWFTLDADPRDVFTADPQRLWQDVLRRQPGELALFSTYPDDPSLN</sequence>
<comment type="similarity">
    <text evidence="1 2">Belongs to the UPF0301 (AlgH) family.</text>
</comment>
<comment type="caution">
    <text evidence="3">The sequence shown here is derived from an EMBL/GenBank/DDBJ whole genome shotgun (WGS) entry which is preliminary data.</text>
</comment>
<dbReference type="GO" id="GO:0005829">
    <property type="term" value="C:cytosol"/>
    <property type="evidence" value="ECO:0007669"/>
    <property type="project" value="TreeGrafter"/>
</dbReference>
<dbReference type="PANTHER" id="PTHR30327">
    <property type="entry name" value="UNCHARACTERIZED PROTEIN YQGE"/>
    <property type="match status" value="1"/>
</dbReference>
<dbReference type="AlphaFoldDB" id="A0A8J3AAN7"/>
<dbReference type="SUPFAM" id="SSF143456">
    <property type="entry name" value="VC0467-like"/>
    <property type="match status" value="1"/>
</dbReference>
<dbReference type="NCBIfam" id="NF001270">
    <property type="entry name" value="PRK00228.2-2"/>
    <property type="match status" value="1"/>
</dbReference>
<evidence type="ECO:0000256" key="1">
    <source>
        <dbReference type="ARBA" id="ARBA00009600"/>
    </source>
</evidence>
<dbReference type="HAMAP" id="MF_00758">
    <property type="entry name" value="UPF0301"/>
    <property type="match status" value="1"/>
</dbReference>
<evidence type="ECO:0000313" key="4">
    <source>
        <dbReference type="Proteomes" id="UP000650511"/>
    </source>
</evidence>
<proteinExistence type="inferred from homology"/>
<dbReference type="Pfam" id="PF02622">
    <property type="entry name" value="DUF179"/>
    <property type="match status" value="1"/>
</dbReference>
<keyword evidence="4" id="KW-1185">Reference proteome</keyword>
<reference evidence="3" key="1">
    <citation type="journal article" date="2014" name="Int. J. Syst. Evol. Microbiol.">
        <title>Complete genome sequence of Corynebacterium casei LMG S-19264T (=DSM 44701T), isolated from a smear-ripened cheese.</title>
        <authorList>
            <consortium name="US DOE Joint Genome Institute (JGI-PGF)"/>
            <person name="Walter F."/>
            <person name="Albersmeier A."/>
            <person name="Kalinowski J."/>
            <person name="Ruckert C."/>
        </authorList>
    </citation>
    <scope>NUCLEOTIDE SEQUENCE</scope>
    <source>
        <strain evidence="3">CGMCC 1.14988</strain>
    </source>
</reference>
<reference evidence="3" key="2">
    <citation type="submission" date="2020-09" db="EMBL/GenBank/DDBJ databases">
        <authorList>
            <person name="Sun Q."/>
            <person name="Zhou Y."/>
        </authorList>
    </citation>
    <scope>NUCLEOTIDE SEQUENCE</scope>
    <source>
        <strain evidence="3">CGMCC 1.14988</strain>
    </source>
</reference>
<dbReference type="OrthoDB" id="9807486at2"/>
<dbReference type="RefSeq" id="WP_130648355.1">
    <property type="nucleotide sequence ID" value="NZ_BMHA01000001.1"/>
</dbReference>
<protein>
    <recommendedName>
        <fullName evidence="2">UPF0301 protein GCM10011354_03280</fullName>
    </recommendedName>
</protein>
<evidence type="ECO:0000313" key="3">
    <source>
        <dbReference type="EMBL" id="GGI03287.1"/>
    </source>
</evidence>
<dbReference type="Proteomes" id="UP000650511">
    <property type="component" value="Unassembled WGS sequence"/>
</dbReference>